<proteinExistence type="evidence at transcript level"/>
<protein>
    <submittedName>
        <fullName evidence="1">Uncharacterized protein</fullName>
    </submittedName>
</protein>
<dbReference type="RefSeq" id="NP_001167844.1">
    <property type="nucleotide sequence ID" value="NM_001174373.1"/>
</dbReference>
<accession>C0HGW8</accession>
<dbReference type="AlphaFoldDB" id="C0HGW8"/>
<sequence>MLCTNILINNTTHGHTYGIVALFFCCNARVFNQGISDWEWEEDEEMIWCYQGQAPSPRNGSSSFAWATCASGYSSPTVFGMGATNSSTMGMQQQQQQGVYGNMQAGAQNVQSMVGLQNQTQNPNFTQQIQQNQQ</sequence>
<dbReference type="GeneID" id="100381545"/>
<dbReference type="KEGG" id="zma:100381545"/>
<dbReference type="EMBL" id="BT061574">
    <property type="protein sequence ID" value="ACN26271.1"/>
    <property type="molecule type" value="mRNA"/>
</dbReference>
<organism evidence="1">
    <name type="scientific">Zea mays</name>
    <name type="common">Maize</name>
    <dbReference type="NCBI Taxonomy" id="4577"/>
    <lineage>
        <taxon>Eukaryota</taxon>
        <taxon>Viridiplantae</taxon>
        <taxon>Streptophyta</taxon>
        <taxon>Embryophyta</taxon>
        <taxon>Tracheophyta</taxon>
        <taxon>Spermatophyta</taxon>
        <taxon>Magnoliopsida</taxon>
        <taxon>Liliopsida</taxon>
        <taxon>Poales</taxon>
        <taxon>Poaceae</taxon>
        <taxon>PACMAD clade</taxon>
        <taxon>Panicoideae</taxon>
        <taxon>Andropogonodae</taxon>
        <taxon>Andropogoneae</taxon>
        <taxon>Tripsacinae</taxon>
        <taxon>Zea</taxon>
    </lineage>
</organism>
<reference evidence="1" key="1">
    <citation type="journal article" date="2009" name="PLoS Genet.">
        <title>Sequencing, mapping, and analysis of 27,455 maize full-length cDNAs.</title>
        <authorList>
            <person name="Soderlund C."/>
            <person name="Descour A."/>
            <person name="Kudrna D."/>
            <person name="Bomhoff M."/>
            <person name="Boyd L."/>
            <person name="Currie J."/>
            <person name="Angelova A."/>
            <person name="Collura K."/>
            <person name="Wissotski M."/>
            <person name="Ashley E."/>
            <person name="Morrow D."/>
            <person name="Fernandes J."/>
            <person name="Walbot V."/>
            <person name="Yu Y."/>
        </authorList>
    </citation>
    <scope>NUCLEOTIDE SEQUENCE</scope>
    <source>
        <strain evidence="1">B73</strain>
    </source>
</reference>
<evidence type="ECO:0000313" key="1">
    <source>
        <dbReference type="EMBL" id="ACN26271.1"/>
    </source>
</evidence>
<name>C0HGW8_MAIZE</name>